<dbReference type="Proteomes" id="UP001497480">
    <property type="component" value="Unassembled WGS sequence"/>
</dbReference>
<keyword evidence="4" id="KW-1185">Reference proteome</keyword>
<protein>
    <submittedName>
        <fullName evidence="3">Uncharacterized protein</fullName>
    </submittedName>
</protein>
<accession>A0AAV1WA46</accession>
<dbReference type="InterPro" id="IPR001568">
    <property type="entry name" value="RNase_T2-like"/>
</dbReference>
<name>A0AAV1WA46_LUPLU</name>
<comment type="caution">
    <text evidence="3">The sequence shown here is derived from an EMBL/GenBank/DDBJ whole genome shotgun (WGS) entry which is preliminary data.</text>
</comment>
<dbReference type="SUPFAM" id="SSF55895">
    <property type="entry name" value="Ribonuclease Rh-like"/>
    <property type="match status" value="1"/>
</dbReference>
<dbReference type="GO" id="GO:0003723">
    <property type="term" value="F:RNA binding"/>
    <property type="evidence" value="ECO:0007669"/>
    <property type="project" value="InterPro"/>
</dbReference>
<evidence type="ECO:0000256" key="2">
    <source>
        <dbReference type="SAM" id="SignalP"/>
    </source>
</evidence>
<dbReference type="InterPro" id="IPR036430">
    <property type="entry name" value="RNase_T2-like_sf"/>
</dbReference>
<comment type="similarity">
    <text evidence="1">Belongs to the RNase T2 family.</text>
</comment>
<proteinExistence type="inferred from homology"/>
<feature type="chain" id="PRO_5043494640" evidence="2">
    <location>
        <begin position="23"/>
        <end position="114"/>
    </location>
</feature>
<organism evidence="3 4">
    <name type="scientific">Lupinus luteus</name>
    <name type="common">European yellow lupine</name>
    <dbReference type="NCBI Taxonomy" id="3873"/>
    <lineage>
        <taxon>Eukaryota</taxon>
        <taxon>Viridiplantae</taxon>
        <taxon>Streptophyta</taxon>
        <taxon>Embryophyta</taxon>
        <taxon>Tracheophyta</taxon>
        <taxon>Spermatophyta</taxon>
        <taxon>Magnoliopsida</taxon>
        <taxon>eudicotyledons</taxon>
        <taxon>Gunneridae</taxon>
        <taxon>Pentapetalae</taxon>
        <taxon>rosids</taxon>
        <taxon>fabids</taxon>
        <taxon>Fabales</taxon>
        <taxon>Fabaceae</taxon>
        <taxon>Papilionoideae</taxon>
        <taxon>50 kb inversion clade</taxon>
        <taxon>genistoids sensu lato</taxon>
        <taxon>core genistoids</taxon>
        <taxon>Genisteae</taxon>
        <taxon>Lupinus</taxon>
    </lineage>
</organism>
<dbReference type="GO" id="GO:0005576">
    <property type="term" value="C:extracellular region"/>
    <property type="evidence" value="ECO:0007669"/>
    <property type="project" value="TreeGrafter"/>
</dbReference>
<dbReference type="GO" id="GO:0033897">
    <property type="term" value="F:ribonuclease T2 activity"/>
    <property type="evidence" value="ECO:0007669"/>
    <property type="project" value="InterPro"/>
</dbReference>
<dbReference type="Gene3D" id="3.90.730.10">
    <property type="entry name" value="Ribonuclease T2-like"/>
    <property type="match status" value="2"/>
</dbReference>
<dbReference type="AlphaFoldDB" id="A0AAV1WA46"/>
<evidence type="ECO:0000313" key="3">
    <source>
        <dbReference type="EMBL" id="CAL0306235.1"/>
    </source>
</evidence>
<dbReference type="PANTHER" id="PTHR11240">
    <property type="entry name" value="RIBONUCLEASE T2"/>
    <property type="match status" value="1"/>
</dbReference>
<dbReference type="EMBL" id="CAXHTB010000005">
    <property type="protein sequence ID" value="CAL0306235.1"/>
    <property type="molecule type" value="Genomic_DNA"/>
</dbReference>
<dbReference type="PANTHER" id="PTHR11240:SF72">
    <property type="entry name" value="RIBONUCLEASE 1"/>
    <property type="match status" value="1"/>
</dbReference>
<feature type="signal peptide" evidence="2">
    <location>
        <begin position="1"/>
        <end position="22"/>
    </location>
</feature>
<keyword evidence="2" id="KW-0732">Signal</keyword>
<evidence type="ECO:0000313" key="4">
    <source>
        <dbReference type="Proteomes" id="UP001497480"/>
    </source>
</evidence>
<gene>
    <name evidence="3" type="ORF">LLUT_LOCUS7295</name>
</gene>
<sequence length="114" mass="13143">MEFRGSNLILLLTQYLTVLCVSRDFDFFYLVQQWPGSYCDTNNGGCYPSTGKFAAKFLAFMVSNLTRKLHSDWPALACPSKDGINFWTHEWDKHSIRPKIYPKHTQPIPPILSI</sequence>
<dbReference type="GO" id="GO:0006401">
    <property type="term" value="P:RNA catabolic process"/>
    <property type="evidence" value="ECO:0007669"/>
    <property type="project" value="TreeGrafter"/>
</dbReference>
<reference evidence="3 4" key="1">
    <citation type="submission" date="2024-03" db="EMBL/GenBank/DDBJ databases">
        <authorList>
            <person name="Martinez-Hernandez J."/>
        </authorList>
    </citation>
    <scope>NUCLEOTIDE SEQUENCE [LARGE SCALE GENOMIC DNA]</scope>
</reference>
<evidence type="ECO:0000256" key="1">
    <source>
        <dbReference type="ARBA" id="ARBA00007469"/>
    </source>
</evidence>